<protein>
    <submittedName>
        <fullName evidence="2">Uncharacterized protein</fullName>
    </submittedName>
</protein>
<proteinExistence type="predicted"/>
<dbReference type="AlphaFoldDB" id="K9YMK0"/>
<evidence type="ECO:0000256" key="1">
    <source>
        <dbReference type="SAM" id="MobiDB-lite"/>
    </source>
</evidence>
<evidence type="ECO:0000313" key="2">
    <source>
        <dbReference type="EMBL" id="AFZ47635.1"/>
    </source>
</evidence>
<feature type="compositionally biased region" description="Low complexity" evidence="1">
    <location>
        <begin position="164"/>
        <end position="190"/>
    </location>
</feature>
<reference evidence="3" key="1">
    <citation type="journal article" date="2013" name="Proc. Natl. Acad. Sci. U.S.A.">
        <title>Improving the coverage of the cyanobacterial phylum using diversity-driven genome sequencing.</title>
        <authorList>
            <person name="Shih P.M."/>
            <person name="Wu D."/>
            <person name="Latifi A."/>
            <person name="Axen S.D."/>
            <person name="Fewer D.P."/>
            <person name="Talla E."/>
            <person name="Calteau A."/>
            <person name="Cai F."/>
            <person name="Tandeau de Marsac N."/>
            <person name="Rippka R."/>
            <person name="Herdman M."/>
            <person name="Sivonen K."/>
            <person name="Coursin T."/>
            <person name="Laurent T."/>
            <person name="Goodwin L."/>
            <person name="Nolan M."/>
            <person name="Davenport K.W."/>
            <person name="Han C.S."/>
            <person name="Rubin E.M."/>
            <person name="Eisen J.A."/>
            <person name="Woyke T."/>
            <person name="Gugger M."/>
            <person name="Kerfeld C.A."/>
        </authorList>
    </citation>
    <scope>NUCLEOTIDE SEQUENCE [LARGE SCALE GENOMIC DNA]</scope>
    <source>
        <strain evidence="3">ATCC 29140 / PCC 7202</strain>
    </source>
</reference>
<dbReference type="EMBL" id="CP003940">
    <property type="protein sequence ID" value="AFZ47635.1"/>
    <property type="molecule type" value="Genomic_DNA"/>
</dbReference>
<dbReference type="HOGENOM" id="CLU_890587_0_0_3"/>
<feature type="region of interest" description="Disordered" evidence="1">
    <location>
        <begin position="62"/>
        <end position="98"/>
    </location>
</feature>
<dbReference type="KEGG" id="csn:Cyast_1675"/>
<feature type="region of interest" description="Disordered" evidence="1">
    <location>
        <begin position="163"/>
        <end position="217"/>
    </location>
</feature>
<gene>
    <name evidence="2" type="ordered locus">Cyast_1675</name>
</gene>
<sequence length="312" mass="34537">MREPTVILKSAIATTTIIMSSMVLKPVQGATLYINTNALSSIWQKIMKSSIETTVTESLTGVEVNIRPENNTNPSNQRRSDNVQDNNSSANNRQNSPSLASRIQSFSFPLAEGINHESEIIYGLNSQFPWMRYPLRRRLSGRNDSITDIVSPSLGRRYITDIVSNSPEGSNSISNGENSSSNRSTGESFSDQQNFPSNNARRQSDSAQQDSLSRDNSHRRRLADMLTQGVSFLQDEESPLINPFSEENDWAESLGDYGLNALELDPENETFLSMASLNDPDFVPIPEANSLMGLLFLGGGLFFGKKIERASD</sequence>
<accession>K9YMK0</accession>
<feature type="compositionally biased region" description="Polar residues" evidence="1">
    <location>
        <begin position="191"/>
        <end position="211"/>
    </location>
</feature>
<name>K9YMK0_CYASC</name>
<dbReference type="Proteomes" id="UP000010483">
    <property type="component" value="Chromosome"/>
</dbReference>
<organism evidence="2 3">
    <name type="scientific">Cyanobacterium stanieri (strain ATCC 29140 / PCC 7202)</name>
    <dbReference type="NCBI Taxonomy" id="292563"/>
    <lineage>
        <taxon>Bacteria</taxon>
        <taxon>Bacillati</taxon>
        <taxon>Cyanobacteriota</taxon>
        <taxon>Cyanophyceae</taxon>
        <taxon>Oscillatoriophycideae</taxon>
        <taxon>Chroococcales</taxon>
        <taxon>Geminocystaceae</taxon>
        <taxon>Cyanobacterium</taxon>
    </lineage>
</organism>
<feature type="compositionally biased region" description="Polar residues" evidence="1">
    <location>
        <begin position="68"/>
        <end position="98"/>
    </location>
</feature>
<evidence type="ECO:0000313" key="3">
    <source>
        <dbReference type="Proteomes" id="UP000010483"/>
    </source>
</evidence>
<dbReference type="BioCyc" id="CSTA292563:G1353-1685-MONOMER"/>
<keyword evidence="3" id="KW-1185">Reference proteome</keyword>